<proteinExistence type="predicted"/>
<keyword evidence="2" id="KW-1185">Reference proteome</keyword>
<dbReference type="Proteomes" id="UP001437256">
    <property type="component" value="Unassembled WGS sequence"/>
</dbReference>
<comment type="caution">
    <text evidence="1">The sequence shown here is derived from an EMBL/GenBank/DDBJ whole genome shotgun (WGS) entry which is preliminary data.</text>
</comment>
<gene>
    <name evidence="1" type="ORF">AAF712_002549</name>
</gene>
<name>A0ABR3AA11_9AGAR</name>
<organism evidence="1 2">
    <name type="scientific">Marasmius tenuissimus</name>
    <dbReference type="NCBI Taxonomy" id="585030"/>
    <lineage>
        <taxon>Eukaryota</taxon>
        <taxon>Fungi</taxon>
        <taxon>Dikarya</taxon>
        <taxon>Basidiomycota</taxon>
        <taxon>Agaricomycotina</taxon>
        <taxon>Agaricomycetes</taxon>
        <taxon>Agaricomycetidae</taxon>
        <taxon>Agaricales</taxon>
        <taxon>Marasmiineae</taxon>
        <taxon>Marasmiaceae</taxon>
        <taxon>Marasmius</taxon>
    </lineage>
</organism>
<evidence type="ECO:0000313" key="1">
    <source>
        <dbReference type="EMBL" id="KAL0070360.1"/>
    </source>
</evidence>
<reference evidence="1 2" key="1">
    <citation type="submission" date="2024-05" db="EMBL/GenBank/DDBJ databases">
        <title>A draft genome resource for the thread blight pathogen Marasmius tenuissimus strain MS-2.</title>
        <authorList>
            <person name="Yulfo-Soto G.E."/>
            <person name="Baruah I.K."/>
            <person name="Amoako-Attah I."/>
            <person name="Bukari Y."/>
            <person name="Meinhardt L.W."/>
            <person name="Bailey B.A."/>
            <person name="Cohen S.P."/>
        </authorList>
    </citation>
    <scope>NUCLEOTIDE SEQUENCE [LARGE SCALE GENOMIC DNA]</scope>
    <source>
        <strain evidence="1 2">MS-2</strain>
    </source>
</reference>
<evidence type="ECO:0008006" key="3">
    <source>
        <dbReference type="Google" id="ProtNLM"/>
    </source>
</evidence>
<accession>A0ABR3AA11</accession>
<evidence type="ECO:0000313" key="2">
    <source>
        <dbReference type="Proteomes" id="UP001437256"/>
    </source>
</evidence>
<protein>
    <recommendedName>
        <fullName evidence="3">FBD domain-containing protein</fullName>
    </recommendedName>
</protein>
<dbReference type="EMBL" id="JBBXMP010000007">
    <property type="protein sequence ID" value="KAL0070360.1"/>
    <property type="molecule type" value="Genomic_DNA"/>
</dbReference>
<sequence length="190" mass="21053">MLPRGDERAEADVTGDLPFLPTLIETFLIRSSVSKSLWSFALDNLPIAADKLRYLLTTMPNIRELTLGDPVRDPDSTLESVNMVDSHIMSWISGPSRLQCLQHIRLIVYSDLCISTLTSLRMKATNGRLASVLLEFIDNSPGESAIGVYAALQEQGVAIRVRVMHHHGWEVFGHSGVVATPTFRCGCTFR</sequence>